<organism evidence="1">
    <name type="scientific">viral metagenome</name>
    <dbReference type="NCBI Taxonomy" id="1070528"/>
    <lineage>
        <taxon>unclassified sequences</taxon>
        <taxon>metagenomes</taxon>
        <taxon>organismal metagenomes</taxon>
    </lineage>
</organism>
<protein>
    <submittedName>
        <fullName evidence="1">Uncharacterized protein</fullName>
    </submittedName>
</protein>
<accession>A0A6C0JA70</accession>
<sequence>MTCKWIQSNKKLCKFKAINDKNYCKLHHKFEDLFEPHELDTIKRCNRCDKPYKNEDNSIKKCDNCITSIKEYSAKLLIKRNKNKKKCEWINQKGEPCSWKTNRPAYYCKRHSVYNNFIPGDIPYLKKCSGCNNLFKSDGKKTCVKCQKRSIESSKKIKAIPKKKCIATIKKTEKQCSYKALDNDDYCMKHQRVKKYNELVSQNKRICKNWIRGCFDELTIKDKSYCVSCRNSRNNNKITKLSIYEERFNNYKSEANRRKIEWLLEKEEAILLFEKDCLYCGINNGLNGIDRIDSGKGYVTGNTVPCCGICNKMKLDHPIETFINIIKHLVIKLNIVEIDYKNNFSNTNLQLLFSKSKSNTSYVNYKKSSAKRNIKFNISETEYINILTYPCKYCGCFNQGANGIDRVHSELPYEIGNIVPCCKTCNSLKGTLTLLQFKQKLKNIYNNYVIKKKPDYESNPKNKLISLLSKNNIKITEFPQLKLSKPTEYYENLIFRGNMDDVMNMKIKLVFVDSKNKELFEIWQYYRKTISSFKTKKGHCLFGKRIYILVQDEISNKYLGILSLSSDIKFLGARDNFIGWKKHQQFTLKKLDNLVNITTCVSTQPFGFNFNGGKLLTTLAFSKEVLDFYYEKYNTHILGITTMSLYGKSVQYDRLKCIKFVGMTKGNSLKNIPQEAIEFAKQHLKENELLPTSLNKNNMWALKKCLNKLQIPVEDVLKSTPKGIYFGYTSPESKEFLTSDATAIPNPISHAKTCNEIFDWWKKRWAEQRFNHLTKNNKLQQK</sequence>
<reference evidence="1" key="1">
    <citation type="journal article" date="2020" name="Nature">
        <title>Giant virus diversity and host interactions through global metagenomics.</title>
        <authorList>
            <person name="Schulz F."/>
            <person name="Roux S."/>
            <person name="Paez-Espino D."/>
            <person name="Jungbluth S."/>
            <person name="Walsh D.A."/>
            <person name="Denef V.J."/>
            <person name="McMahon K.D."/>
            <person name="Konstantinidis K.T."/>
            <person name="Eloe-Fadrosh E.A."/>
            <person name="Kyrpides N.C."/>
            <person name="Woyke T."/>
        </authorList>
    </citation>
    <scope>NUCLEOTIDE SEQUENCE</scope>
    <source>
        <strain evidence="1">GVMAG-M-3300025880-75</strain>
    </source>
</reference>
<dbReference type="InterPro" id="IPR003615">
    <property type="entry name" value="HNH_nuc"/>
</dbReference>
<dbReference type="CDD" id="cd00085">
    <property type="entry name" value="HNHc"/>
    <property type="match status" value="1"/>
</dbReference>
<name>A0A6C0JA70_9ZZZZ</name>
<proteinExistence type="predicted"/>
<dbReference type="Gene3D" id="3.30.40.220">
    <property type="match status" value="2"/>
</dbReference>
<evidence type="ECO:0000313" key="1">
    <source>
        <dbReference type="EMBL" id="QHU02173.1"/>
    </source>
</evidence>
<dbReference type="EMBL" id="MN740355">
    <property type="protein sequence ID" value="QHU02173.1"/>
    <property type="molecule type" value="Genomic_DNA"/>
</dbReference>
<dbReference type="Pfam" id="PF14236">
    <property type="entry name" value="DruA"/>
    <property type="match status" value="1"/>
</dbReference>
<dbReference type="AlphaFoldDB" id="A0A6C0JA70"/>
<dbReference type="InterPro" id="IPR025639">
    <property type="entry name" value="DruA"/>
</dbReference>